<feature type="compositionally biased region" description="Basic and acidic residues" evidence="1">
    <location>
        <begin position="8"/>
        <end position="26"/>
    </location>
</feature>
<evidence type="ECO:0000259" key="4">
    <source>
        <dbReference type="Pfam" id="PF21209"/>
    </source>
</evidence>
<dbReference type="GO" id="GO:0005975">
    <property type="term" value="P:carbohydrate metabolic process"/>
    <property type="evidence" value="ECO:0007669"/>
    <property type="project" value="InterPro"/>
</dbReference>
<dbReference type="PANTHER" id="PTHR34987:SF6">
    <property type="entry name" value="ALPHA-L-RHAMNOSIDASE SIX-HAIRPIN GLYCOSIDASE DOMAIN-CONTAINING PROTEIN"/>
    <property type="match status" value="1"/>
</dbReference>
<dbReference type="GO" id="GO:0016787">
    <property type="term" value="F:hydrolase activity"/>
    <property type="evidence" value="ECO:0007669"/>
    <property type="project" value="UniProtKB-KW"/>
</dbReference>
<evidence type="ECO:0000256" key="1">
    <source>
        <dbReference type="SAM" id="MobiDB-lite"/>
    </source>
</evidence>
<name>A0A7X0VYD7_9BACL</name>
<evidence type="ECO:0000259" key="3">
    <source>
        <dbReference type="Pfam" id="PF17390"/>
    </source>
</evidence>
<dbReference type="InterPro" id="IPR035396">
    <property type="entry name" value="Bac_rhamnosid6H"/>
</dbReference>
<dbReference type="Gene3D" id="1.50.10.10">
    <property type="match status" value="1"/>
</dbReference>
<feature type="domain" description="Alpha-L-rhamnosidase six-hairpin glycosidase" evidence="2">
    <location>
        <begin position="290"/>
        <end position="621"/>
    </location>
</feature>
<dbReference type="Pfam" id="PF17390">
    <property type="entry name" value="Bac_rhamnosid_C"/>
    <property type="match status" value="1"/>
</dbReference>
<dbReference type="SUPFAM" id="SSF48208">
    <property type="entry name" value="Six-hairpin glycosidases"/>
    <property type="match status" value="1"/>
</dbReference>
<organism evidence="5 6">
    <name type="scientific">Cohnella zeiphila</name>
    <dbReference type="NCBI Taxonomy" id="2761120"/>
    <lineage>
        <taxon>Bacteria</taxon>
        <taxon>Bacillati</taxon>
        <taxon>Bacillota</taxon>
        <taxon>Bacilli</taxon>
        <taxon>Bacillales</taxon>
        <taxon>Paenibacillaceae</taxon>
        <taxon>Cohnella</taxon>
    </lineage>
</organism>
<dbReference type="InterPro" id="IPR048932">
    <property type="entry name" value="Rhamnosid-like_N_bacteroidetes"/>
</dbReference>
<sequence length="719" mass="82614">MNVGENDATDRKPDKALPPVNEDRRGGMESSEARWIWYPGDYEHWLNAKASVLRQYRGYVCPPVWRLDTAYSNVMFRRSFELEQPEVLTLTVQGDFIAHLDGSMEPVPCERRSPAAILLPVGRHELTVKVVNDAALPAIYAESEHCGTGSGWEVTCFDGRWVPAASWAKLNRASRPPAAFPFEYETVCPASVFEREGKTILDFGRETFGHLSFKALQGTGVLRLHYGESLEEAMAGERAETTDELVVSGDAPCDVQTAVARAFRYVQLAADDGISWREALHEYEFLPMKERGAFRCSDELLNRIWDVSAYTLRINMREFLYDGMKRDRWVWSGDANLGFLINHYSYFEQDVTRRTLIALRGKDPVRIHINTIMDYTFYWFLSLSDYYMYTGDLDFIRSRYTDMLSLAEFCLGRRNSEGMMEGFPEDWVFVDWADMERRGELCFEQLMFCRSLETVAEFAQLLNDSATADRFAGLAEDLREQILHLFWDENQSALIHGRLAGEKIERLLKYPNMFALRFGYLDEQRKESVKRNVLLNRDVPAIKTPFMRFFELEALCEVGERLYVLDEMRRYWGGMLALGATTFWEEYDPSLSPELQYDMYGDKYRKSLCHAWGAAPIYLLGKFLLGVRPEAPGYKRYRIEPFLGDLEWMEGEVPTPDGEVKVRVTRSDIVITTPDAGVGTLRFPCAGAPFCEEGELVPVGSGYYELELTKSAHTYRIAF</sequence>
<keyword evidence="5" id="KW-0378">Hydrolase</keyword>
<dbReference type="Proteomes" id="UP000564644">
    <property type="component" value="Unassembled WGS sequence"/>
</dbReference>
<gene>
    <name evidence="5" type="ORF">H7C18_25970</name>
</gene>
<dbReference type="Gene3D" id="2.60.420.10">
    <property type="entry name" value="Maltose phosphorylase, domain 3"/>
    <property type="match status" value="1"/>
</dbReference>
<feature type="domain" description="Alpha-L-rhamnosidase C-terminal" evidence="3">
    <location>
        <begin position="626"/>
        <end position="666"/>
    </location>
</feature>
<reference evidence="5 6" key="1">
    <citation type="submission" date="2020-08" db="EMBL/GenBank/DDBJ databases">
        <title>Cohnella phylogeny.</title>
        <authorList>
            <person name="Dunlap C."/>
        </authorList>
    </citation>
    <scope>NUCLEOTIDE SEQUENCE [LARGE SCALE GENOMIC DNA]</scope>
    <source>
        <strain evidence="5 6">CBP 2801</strain>
    </source>
</reference>
<dbReference type="InterPro" id="IPR035398">
    <property type="entry name" value="Bac_rhamnosid_C"/>
</dbReference>
<dbReference type="PANTHER" id="PTHR34987">
    <property type="entry name" value="C, PUTATIVE (AFU_ORTHOLOGUE AFUA_3G02880)-RELATED"/>
    <property type="match status" value="1"/>
</dbReference>
<feature type="region of interest" description="Disordered" evidence="1">
    <location>
        <begin position="1"/>
        <end position="26"/>
    </location>
</feature>
<dbReference type="AlphaFoldDB" id="A0A7X0VYD7"/>
<dbReference type="EMBL" id="JACJVO010000033">
    <property type="protein sequence ID" value="MBB6734377.1"/>
    <property type="molecule type" value="Genomic_DNA"/>
</dbReference>
<comment type="caution">
    <text evidence="5">The sequence shown here is derived from an EMBL/GenBank/DDBJ whole genome shotgun (WGS) entry which is preliminary data.</text>
</comment>
<evidence type="ECO:0000259" key="2">
    <source>
        <dbReference type="Pfam" id="PF17389"/>
    </source>
</evidence>
<keyword evidence="6" id="KW-1185">Reference proteome</keyword>
<dbReference type="Gene3D" id="2.60.120.260">
    <property type="entry name" value="Galactose-binding domain-like"/>
    <property type="match status" value="2"/>
</dbReference>
<dbReference type="InterPro" id="IPR008928">
    <property type="entry name" value="6-hairpin_glycosidase_sf"/>
</dbReference>
<feature type="domain" description="Alpha-rhamnosidase-like N-terminal" evidence="4">
    <location>
        <begin position="74"/>
        <end position="267"/>
    </location>
</feature>
<evidence type="ECO:0000313" key="6">
    <source>
        <dbReference type="Proteomes" id="UP000564644"/>
    </source>
</evidence>
<accession>A0A7X0VYD7</accession>
<protein>
    <submittedName>
        <fullName evidence="5">Family 78 glycoside hydrolase catalytic domain</fullName>
    </submittedName>
</protein>
<dbReference type="RefSeq" id="WP_185132041.1">
    <property type="nucleotide sequence ID" value="NZ_JACJVO010000033.1"/>
</dbReference>
<evidence type="ECO:0000313" key="5">
    <source>
        <dbReference type="EMBL" id="MBB6734377.1"/>
    </source>
</evidence>
<proteinExistence type="predicted"/>
<dbReference type="Pfam" id="PF21209">
    <property type="entry name" value="Bac_rhamnosid-like_N"/>
    <property type="match status" value="1"/>
</dbReference>
<dbReference type="Pfam" id="PF17389">
    <property type="entry name" value="Bac_rhamnosid6H"/>
    <property type="match status" value="1"/>
</dbReference>
<dbReference type="InterPro" id="IPR012341">
    <property type="entry name" value="6hp_glycosidase-like_sf"/>
</dbReference>